<dbReference type="InterPro" id="IPR029052">
    <property type="entry name" value="Metallo-depent_PP-like"/>
</dbReference>
<accession>A0A380H6D0</accession>
<dbReference type="InterPro" id="IPR026843">
    <property type="entry name" value="SbcD_C"/>
</dbReference>
<keyword evidence="2" id="KW-0378">Hydrolase</keyword>
<dbReference type="AlphaFoldDB" id="A0A380H6D0"/>
<dbReference type="InterPro" id="IPR050535">
    <property type="entry name" value="DNA_Repair-Maintenance_Comp"/>
</dbReference>
<dbReference type="Proteomes" id="UP000255425">
    <property type="component" value="Unassembled WGS sequence"/>
</dbReference>
<dbReference type="EMBL" id="UHDZ01000001">
    <property type="protein sequence ID" value="SUM72031.1"/>
    <property type="molecule type" value="Genomic_DNA"/>
</dbReference>
<dbReference type="Gene3D" id="3.60.21.10">
    <property type="match status" value="1"/>
</dbReference>
<gene>
    <name evidence="2" type="primary">sbcD_1</name>
    <name evidence="2" type="ORF">NCTC11807_01706</name>
</gene>
<evidence type="ECO:0000259" key="1">
    <source>
        <dbReference type="Pfam" id="PF12320"/>
    </source>
</evidence>
<reference evidence="2 3" key="1">
    <citation type="submission" date="2018-06" db="EMBL/GenBank/DDBJ databases">
        <authorList>
            <consortium name="Pathogen Informatics"/>
            <person name="Doyle S."/>
        </authorList>
    </citation>
    <scope>NUCLEOTIDE SEQUENCE [LARGE SCALE GENOMIC DNA]</scope>
    <source>
        <strain evidence="2 3">NCTC11807</strain>
    </source>
</reference>
<dbReference type="PANTHER" id="PTHR30337:SF0">
    <property type="entry name" value="NUCLEASE SBCCD SUBUNIT D"/>
    <property type="match status" value="1"/>
</dbReference>
<protein>
    <submittedName>
        <fullName evidence="2">Exonuclease SbcD</fullName>
    </submittedName>
</protein>
<organism evidence="2 3">
    <name type="scientific">Staphylococcus saccharolyticus</name>
    <dbReference type="NCBI Taxonomy" id="33028"/>
    <lineage>
        <taxon>Bacteria</taxon>
        <taxon>Bacillati</taxon>
        <taxon>Bacillota</taxon>
        <taxon>Bacilli</taxon>
        <taxon>Bacillales</taxon>
        <taxon>Staphylococcaceae</taxon>
        <taxon>Staphylococcus</taxon>
    </lineage>
</organism>
<dbReference type="Pfam" id="PF12320">
    <property type="entry name" value="SbcD_C"/>
    <property type="match status" value="1"/>
</dbReference>
<sequence length="218" mass="25578">MSPQIDKEKVNILISHLTVEGGKTSDSERPLTIGTVESVQRKSFKQFDYVMLGHLRHPFSISDNNIKYSGSLLQYSFSEINQMKGYRIVNIYDNEIKNGAFMPLKPLRELEVIEGDYEDIIQERITCKSKDNYFHFKLNNVTHVNDPMMKLKQVYPNTLALTNIHFDHSEEFRNIEIKRQDDQTIIENFYINMTDEPLSEIQLKKVTEVLNQIMRKEV</sequence>
<evidence type="ECO:0000313" key="3">
    <source>
        <dbReference type="Proteomes" id="UP000255425"/>
    </source>
</evidence>
<evidence type="ECO:0000313" key="2">
    <source>
        <dbReference type="EMBL" id="SUM72031.1"/>
    </source>
</evidence>
<feature type="domain" description="Nuclease SbcCD subunit D C-terminal" evidence="1">
    <location>
        <begin position="106"/>
        <end position="193"/>
    </location>
</feature>
<keyword evidence="3" id="KW-1185">Reference proteome</keyword>
<name>A0A380H6D0_9STAP</name>
<keyword evidence="2" id="KW-0540">Nuclease</keyword>
<proteinExistence type="predicted"/>
<dbReference type="PANTHER" id="PTHR30337">
    <property type="entry name" value="COMPONENT OF ATP-DEPENDENT DSDNA EXONUCLEASE"/>
    <property type="match status" value="1"/>
</dbReference>
<dbReference type="SUPFAM" id="SSF56300">
    <property type="entry name" value="Metallo-dependent phosphatases"/>
    <property type="match status" value="1"/>
</dbReference>
<keyword evidence="2" id="KW-0269">Exonuclease</keyword>
<dbReference type="GO" id="GO:0004527">
    <property type="term" value="F:exonuclease activity"/>
    <property type="evidence" value="ECO:0007669"/>
    <property type="project" value="UniProtKB-KW"/>
</dbReference>